<dbReference type="Pfam" id="PF10502">
    <property type="entry name" value="Peptidase_S26"/>
    <property type="match status" value="1"/>
</dbReference>
<dbReference type="PANTHER" id="PTHR43390:SF1">
    <property type="entry name" value="CHLOROPLAST PROCESSING PEPTIDASE"/>
    <property type="match status" value="1"/>
</dbReference>
<organism evidence="9">
    <name type="scientific">uncultured Candidatus Melainabacteria bacterium</name>
    <dbReference type="NCBI Taxonomy" id="2682970"/>
    <lineage>
        <taxon>Bacteria</taxon>
        <taxon>Bacillati</taxon>
        <taxon>Candidatus Melainabacteria</taxon>
        <taxon>environmental samples</taxon>
    </lineage>
</organism>
<dbReference type="Gene3D" id="2.10.109.10">
    <property type="entry name" value="Umud Fragment, subunit A"/>
    <property type="match status" value="1"/>
</dbReference>
<dbReference type="InterPro" id="IPR000223">
    <property type="entry name" value="Pept_S26A_signal_pept_1"/>
</dbReference>
<gene>
    <name evidence="9" type="ORF">Melaina855_2190</name>
</gene>
<evidence type="ECO:0000256" key="2">
    <source>
        <dbReference type="ARBA" id="ARBA00004401"/>
    </source>
</evidence>
<dbReference type="CDD" id="cd06530">
    <property type="entry name" value="S26_SPase_I"/>
    <property type="match status" value="1"/>
</dbReference>
<keyword evidence="7" id="KW-0472">Membrane</keyword>
<evidence type="ECO:0000256" key="1">
    <source>
        <dbReference type="ARBA" id="ARBA00000677"/>
    </source>
</evidence>
<dbReference type="GO" id="GO:0005886">
    <property type="term" value="C:plasma membrane"/>
    <property type="evidence" value="ECO:0007669"/>
    <property type="project" value="UniProtKB-SubCell"/>
</dbReference>
<dbReference type="PROSITE" id="PS00761">
    <property type="entry name" value="SPASE_I_3"/>
    <property type="match status" value="1"/>
</dbReference>
<comment type="similarity">
    <text evidence="3 7">Belongs to the peptidase S26 family.</text>
</comment>
<feature type="domain" description="Peptidase S26" evidence="8">
    <location>
        <begin position="55"/>
        <end position="249"/>
    </location>
</feature>
<name>A0A650EK63_9BACT</name>
<dbReference type="InterPro" id="IPR036286">
    <property type="entry name" value="LexA/Signal_pep-like_sf"/>
</dbReference>
<dbReference type="InterPro" id="IPR019533">
    <property type="entry name" value="Peptidase_S26"/>
</dbReference>
<keyword evidence="7" id="KW-0812">Transmembrane</keyword>
<feature type="active site" evidence="6">
    <location>
        <position position="84"/>
    </location>
</feature>
<keyword evidence="7" id="KW-0645">Protease</keyword>
<evidence type="ECO:0000259" key="8">
    <source>
        <dbReference type="Pfam" id="PF10502"/>
    </source>
</evidence>
<feature type="active site" evidence="6">
    <location>
        <position position="145"/>
    </location>
</feature>
<dbReference type="AlphaFoldDB" id="A0A650EK63"/>
<dbReference type="PANTHER" id="PTHR43390">
    <property type="entry name" value="SIGNAL PEPTIDASE I"/>
    <property type="match status" value="1"/>
</dbReference>
<dbReference type="InterPro" id="IPR019758">
    <property type="entry name" value="Pept_S26A_signal_pept_1_CS"/>
</dbReference>
<dbReference type="GO" id="GO:0004252">
    <property type="term" value="F:serine-type endopeptidase activity"/>
    <property type="evidence" value="ECO:0007669"/>
    <property type="project" value="InterPro"/>
</dbReference>
<keyword evidence="5 7" id="KW-0378">Hydrolase</keyword>
<dbReference type="InterPro" id="IPR019757">
    <property type="entry name" value="Pept_S26A_signal_pept_1_Lys-AS"/>
</dbReference>
<evidence type="ECO:0000256" key="3">
    <source>
        <dbReference type="ARBA" id="ARBA00009370"/>
    </source>
</evidence>
<feature type="transmembrane region" description="Helical" evidence="7">
    <location>
        <begin position="56"/>
        <end position="74"/>
    </location>
</feature>
<comment type="catalytic activity">
    <reaction evidence="1 7">
        <text>Cleavage of hydrophobic, N-terminal signal or leader sequences from secreted and periplasmic proteins.</text>
        <dbReference type="EC" id="3.4.21.89"/>
    </reaction>
</comment>
<dbReference type="GO" id="GO:0009003">
    <property type="term" value="F:signal peptidase activity"/>
    <property type="evidence" value="ECO:0007669"/>
    <property type="project" value="UniProtKB-EC"/>
</dbReference>
<accession>A0A650EK63</accession>
<evidence type="ECO:0000256" key="6">
    <source>
        <dbReference type="PIRSR" id="PIRSR600223-1"/>
    </source>
</evidence>
<dbReference type="NCBIfam" id="TIGR02227">
    <property type="entry name" value="sigpep_I_bact"/>
    <property type="match status" value="1"/>
</dbReference>
<sequence length="266" mass="31250">MSKLTEMWENYKARIKEKQYAFWMNFKSKLPENIQNFLDKFEEKYAAYKETALCEIIETVVFVFVMVIIIRFFVGEIRWIPSGSMRPTLIEGDRIIVERFSRFFTTPKRGDIMVFYPPSTQLSRKPIPLITRLTGILCKDIAYIKRVIGLPGDKLEIKFNKDGSAFVYINDKKYEEDYIKSIYDFSPCPQIDTDEVRLIPESVAKCGPFILPEDHYFMMGDNRGSSYDSRYWGTITSDRFVGRAVTVFWPLNRIKALHRLKDEATK</sequence>
<evidence type="ECO:0000256" key="5">
    <source>
        <dbReference type="ARBA" id="ARBA00022801"/>
    </source>
</evidence>
<dbReference type="EC" id="3.4.21.89" evidence="4 7"/>
<evidence type="ECO:0000256" key="4">
    <source>
        <dbReference type="ARBA" id="ARBA00013208"/>
    </source>
</evidence>
<dbReference type="SUPFAM" id="SSF51306">
    <property type="entry name" value="LexA/Signal peptidase"/>
    <property type="match status" value="1"/>
</dbReference>
<protein>
    <recommendedName>
        <fullName evidence="4 7">Signal peptidase I</fullName>
        <ecNumber evidence="4 7">3.4.21.89</ecNumber>
    </recommendedName>
</protein>
<keyword evidence="7" id="KW-1133">Transmembrane helix</keyword>
<reference evidence="9" key="1">
    <citation type="journal article" date="2020" name="J. ISSAAS">
        <title>Lactobacilli and other gastrointestinal microbiota of Peromyscus leucopus, reservoir host for agents of Lyme disease and other zoonoses in North America.</title>
        <authorList>
            <person name="Milovic A."/>
            <person name="Bassam K."/>
            <person name="Shao H."/>
            <person name="Chatzistamou I."/>
            <person name="Tufts D.M."/>
            <person name="Diuk-Wasser M."/>
            <person name="Barbour A.G."/>
        </authorList>
    </citation>
    <scope>NUCLEOTIDE SEQUENCE</scope>
    <source>
        <strain evidence="9">LL20</strain>
    </source>
</reference>
<proteinExistence type="inferred from homology"/>
<evidence type="ECO:0000313" key="9">
    <source>
        <dbReference type="EMBL" id="QGT49832.1"/>
    </source>
</evidence>
<dbReference type="PRINTS" id="PR00727">
    <property type="entry name" value="LEADERPTASE"/>
</dbReference>
<dbReference type="GO" id="GO:0006465">
    <property type="term" value="P:signal peptide processing"/>
    <property type="evidence" value="ECO:0007669"/>
    <property type="project" value="InterPro"/>
</dbReference>
<dbReference type="EMBL" id="MN577570">
    <property type="protein sequence ID" value="QGT49832.1"/>
    <property type="molecule type" value="Genomic_DNA"/>
</dbReference>
<evidence type="ECO:0000256" key="7">
    <source>
        <dbReference type="RuleBase" id="RU362042"/>
    </source>
</evidence>
<dbReference type="PROSITE" id="PS00760">
    <property type="entry name" value="SPASE_I_2"/>
    <property type="match status" value="1"/>
</dbReference>
<comment type="subcellular location">
    <subcellularLocation>
        <location evidence="2">Cell membrane</location>
        <topology evidence="2">Single-pass type II membrane protein</topology>
    </subcellularLocation>
    <subcellularLocation>
        <location evidence="7">Membrane</location>
        <topology evidence="7">Single-pass type II membrane protein</topology>
    </subcellularLocation>
</comment>